<dbReference type="EMBL" id="BAAAPB010000008">
    <property type="protein sequence ID" value="GAA1977274.1"/>
    <property type="molecule type" value="Genomic_DNA"/>
</dbReference>
<dbReference type="RefSeq" id="WP_344048545.1">
    <property type="nucleotide sequence ID" value="NZ_BAAAPB010000008.1"/>
</dbReference>
<keyword evidence="1" id="KW-0472">Membrane</keyword>
<dbReference type="Pfam" id="PF23636">
    <property type="entry name" value="DUF7144"/>
    <property type="match status" value="1"/>
</dbReference>
<keyword evidence="1" id="KW-0812">Transmembrane</keyword>
<gene>
    <name evidence="3" type="ORF">GCM10009798_43100</name>
</gene>
<keyword evidence="4" id="KW-1185">Reference proteome</keyword>
<comment type="caution">
    <text evidence="3">The sequence shown here is derived from an EMBL/GenBank/DDBJ whole genome shotgun (WGS) entry which is preliminary data.</text>
</comment>
<evidence type="ECO:0000256" key="1">
    <source>
        <dbReference type="SAM" id="Phobius"/>
    </source>
</evidence>
<keyword evidence="1" id="KW-1133">Transmembrane helix</keyword>
<feature type="transmembrane region" description="Helical" evidence="1">
    <location>
        <begin position="115"/>
        <end position="132"/>
    </location>
</feature>
<evidence type="ECO:0000259" key="2">
    <source>
        <dbReference type="Pfam" id="PF23636"/>
    </source>
</evidence>
<proteinExistence type="predicted"/>
<feature type="domain" description="DUF7144" evidence="2">
    <location>
        <begin position="23"/>
        <end position="134"/>
    </location>
</feature>
<dbReference type="InterPro" id="IPR055568">
    <property type="entry name" value="DUF7144"/>
</dbReference>
<dbReference type="Proteomes" id="UP001500571">
    <property type="component" value="Unassembled WGS sequence"/>
</dbReference>
<reference evidence="3 4" key="1">
    <citation type="journal article" date="2019" name="Int. J. Syst. Evol. Microbiol.">
        <title>The Global Catalogue of Microorganisms (GCM) 10K type strain sequencing project: providing services to taxonomists for standard genome sequencing and annotation.</title>
        <authorList>
            <consortium name="The Broad Institute Genomics Platform"/>
            <consortium name="The Broad Institute Genome Sequencing Center for Infectious Disease"/>
            <person name="Wu L."/>
            <person name="Ma J."/>
        </authorList>
    </citation>
    <scope>NUCLEOTIDE SEQUENCE [LARGE SCALE GENOMIC DNA]</scope>
    <source>
        <strain evidence="3 4">JCM 15309</strain>
    </source>
</reference>
<organism evidence="3 4">
    <name type="scientific">Nocardioides panacihumi</name>
    <dbReference type="NCBI Taxonomy" id="400774"/>
    <lineage>
        <taxon>Bacteria</taxon>
        <taxon>Bacillati</taxon>
        <taxon>Actinomycetota</taxon>
        <taxon>Actinomycetes</taxon>
        <taxon>Propionibacteriales</taxon>
        <taxon>Nocardioidaceae</taxon>
        <taxon>Nocardioides</taxon>
    </lineage>
</organism>
<evidence type="ECO:0000313" key="4">
    <source>
        <dbReference type="Proteomes" id="UP001500571"/>
    </source>
</evidence>
<sequence length="138" mass="15021">MTSASRPAYETSTTRDLFALGVTSFAGVLLATVAIFQILEGIAAIAKDEVYVNGVKYAYKLDITTWGWVHLVIGVIGLITGIAILAGQAWGRLLGIFVAFIGILANFAFIPHYPVWSIVVIAFWILTIWALCTQLDDE</sequence>
<feature type="transmembrane region" description="Helical" evidence="1">
    <location>
        <begin position="66"/>
        <end position="86"/>
    </location>
</feature>
<evidence type="ECO:0000313" key="3">
    <source>
        <dbReference type="EMBL" id="GAA1977274.1"/>
    </source>
</evidence>
<feature type="transmembrane region" description="Helical" evidence="1">
    <location>
        <begin position="93"/>
        <end position="109"/>
    </location>
</feature>
<name>A0ABN2RYK4_9ACTN</name>
<feature type="transmembrane region" description="Helical" evidence="1">
    <location>
        <begin position="20"/>
        <end position="46"/>
    </location>
</feature>
<protein>
    <recommendedName>
        <fullName evidence="2">DUF7144 domain-containing protein</fullName>
    </recommendedName>
</protein>
<accession>A0ABN2RYK4</accession>